<accession>A0ABD0RVH8</accession>
<dbReference type="Proteomes" id="UP001529510">
    <property type="component" value="Unassembled WGS sequence"/>
</dbReference>
<sequence>VKMEELQLFRGDTVVLRGRKRRQTVCIVLTDDTCGNERVRMNRVTRNNLRVRLGDVI</sequence>
<feature type="domain" description="CDC48 N-terminal subdomain" evidence="1">
    <location>
        <begin position="2"/>
        <end position="57"/>
    </location>
</feature>
<gene>
    <name evidence="2" type="ORF">M9458_000578</name>
</gene>
<keyword evidence="3" id="KW-1185">Reference proteome</keyword>
<organism evidence="2 3">
    <name type="scientific">Cirrhinus mrigala</name>
    <name type="common">Mrigala</name>
    <dbReference type="NCBI Taxonomy" id="683832"/>
    <lineage>
        <taxon>Eukaryota</taxon>
        <taxon>Metazoa</taxon>
        <taxon>Chordata</taxon>
        <taxon>Craniata</taxon>
        <taxon>Vertebrata</taxon>
        <taxon>Euteleostomi</taxon>
        <taxon>Actinopterygii</taxon>
        <taxon>Neopterygii</taxon>
        <taxon>Teleostei</taxon>
        <taxon>Ostariophysi</taxon>
        <taxon>Cypriniformes</taxon>
        <taxon>Cyprinidae</taxon>
        <taxon>Labeoninae</taxon>
        <taxon>Labeonini</taxon>
        <taxon>Cirrhinus</taxon>
    </lineage>
</organism>
<dbReference type="SUPFAM" id="SSF50692">
    <property type="entry name" value="ADC-like"/>
    <property type="match status" value="1"/>
</dbReference>
<reference evidence="2 3" key="1">
    <citation type="submission" date="2024-05" db="EMBL/GenBank/DDBJ databases">
        <title>Genome sequencing and assembly of Indian major carp, Cirrhinus mrigala (Hamilton, 1822).</title>
        <authorList>
            <person name="Mohindra V."/>
            <person name="Chowdhury L.M."/>
            <person name="Lal K."/>
            <person name="Jena J.K."/>
        </authorList>
    </citation>
    <scope>NUCLEOTIDE SEQUENCE [LARGE SCALE GENOMIC DNA]</scope>
    <source>
        <strain evidence="2">CM1030</strain>
        <tissue evidence="2">Blood</tissue>
    </source>
</reference>
<evidence type="ECO:0000259" key="1">
    <source>
        <dbReference type="Pfam" id="PF02359"/>
    </source>
</evidence>
<dbReference type="FunFam" id="2.40.40.20:FF:000003">
    <property type="entry name" value="Transitional endoplasmic reticulum ATPase"/>
    <property type="match status" value="1"/>
</dbReference>
<dbReference type="Pfam" id="PF02359">
    <property type="entry name" value="CDC48_N"/>
    <property type="match status" value="1"/>
</dbReference>
<proteinExistence type="predicted"/>
<dbReference type="InterPro" id="IPR009010">
    <property type="entry name" value="Asp_de-COase-like_dom_sf"/>
</dbReference>
<evidence type="ECO:0000313" key="3">
    <source>
        <dbReference type="Proteomes" id="UP001529510"/>
    </source>
</evidence>
<dbReference type="EMBL" id="JAMKFB020000001">
    <property type="protein sequence ID" value="KAL0202560.1"/>
    <property type="molecule type" value="Genomic_DNA"/>
</dbReference>
<dbReference type="AlphaFoldDB" id="A0ABD0RVH8"/>
<dbReference type="Gene3D" id="2.40.40.20">
    <property type="match status" value="1"/>
</dbReference>
<feature type="non-terminal residue" evidence="2">
    <location>
        <position position="57"/>
    </location>
</feature>
<feature type="non-terminal residue" evidence="2">
    <location>
        <position position="1"/>
    </location>
</feature>
<name>A0ABD0RVH8_CIRMR</name>
<protein>
    <recommendedName>
        <fullName evidence="1">CDC48 N-terminal subdomain domain-containing protein</fullName>
    </recommendedName>
</protein>
<evidence type="ECO:0000313" key="2">
    <source>
        <dbReference type="EMBL" id="KAL0202560.1"/>
    </source>
</evidence>
<dbReference type="InterPro" id="IPR003338">
    <property type="entry name" value="CDC4_N-term_subdom"/>
</dbReference>
<comment type="caution">
    <text evidence="2">The sequence shown here is derived from an EMBL/GenBank/DDBJ whole genome shotgun (WGS) entry which is preliminary data.</text>
</comment>